<proteinExistence type="predicted"/>
<organism evidence="2 3">
    <name type="scientific">Ruminococcus albus</name>
    <dbReference type="NCBI Taxonomy" id="1264"/>
    <lineage>
        <taxon>Bacteria</taxon>
        <taxon>Bacillati</taxon>
        <taxon>Bacillota</taxon>
        <taxon>Clostridia</taxon>
        <taxon>Eubacteriales</taxon>
        <taxon>Oscillospiraceae</taxon>
        <taxon>Ruminococcus</taxon>
    </lineage>
</organism>
<accession>A0A1I1IT07</accession>
<feature type="chain" id="PRO_5038442211" description="SipW-cognate class signal peptide" evidence="1">
    <location>
        <begin position="31"/>
        <end position="334"/>
    </location>
</feature>
<name>A0A1I1IT07_RUMAL</name>
<reference evidence="2 3" key="1">
    <citation type="submission" date="2016-10" db="EMBL/GenBank/DDBJ databases">
        <authorList>
            <person name="de Groot N.N."/>
        </authorList>
    </citation>
    <scope>NUCLEOTIDE SEQUENCE [LARGE SCALE GENOMIC DNA]</scope>
    <source>
        <strain evidence="2 3">AR67</strain>
    </source>
</reference>
<protein>
    <recommendedName>
        <fullName evidence="4">SipW-cognate class signal peptide</fullName>
    </recommendedName>
</protein>
<dbReference type="OrthoDB" id="1766811at2"/>
<dbReference type="EMBL" id="FOKQ01000012">
    <property type="protein sequence ID" value="SFC39356.1"/>
    <property type="molecule type" value="Genomic_DNA"/>
</dbReference>
<sequence>MKTNTKKKGNPAKKLIPAAGSLMVSAVMLATSTYAWFTMNKTVTVTGMEVKTKVGSNLLISETPSDSEFAKSLSQTRQALLEPTSTVDGIQYFYTVNAGSNGDALAENYTPYSEGTSQSDTAANKTAYDGGFNTAYGATPSTTAYDTAYGYIDYAFYLKATNTNGSNTGTVVMSKCNLLYDANGEGTSWTAPTDKAWRVAMFVQELGSSVSAGTAPAVDTSGSTPSYSGALKKTILRISGAGNQSGTNAVNSTTTLTAATYDTAATVDSTIANNATEYYYVVIRLWLEGEDTTCTSQTYAALTNKYKLDLQFDLNGGDGTPAATAATNITTATS</sequence>
<keyword evidence="1" id="KW-0732">Signal</keyword>
<gene>
    <name evidence="2" type="ORF">SAMN02910406_01637</name>
</gene>
<dbReference type="eggNOG" id="ENOG5033W4Q">
    <property type="taxonomic scope" value="Bacteria"/>
</dbReference>
<evidence type="ECO:0008006" key="4">
    <source>
        <dbReference type="Google" id="ProtNLM"/>
    </source>
</evidence>
<dbReference type="Proteomes" id="UP000182192">
    <property type="component" value="Unassembled WGS sequence"/>
</dbReference>
<dbReference type="RefSeq" id="WP_074961089.1">
    <property type="nucleotide sequence ID" value="NZ_FOKQ01000012.1"/>
</dbReference>
<evidence type="ECO:0000313" key="2">
    <source>
        <dbReference type="EMBL" id="SFC39356.1"/>
    </source>
</evidence>
<evidence type="ECO:0000313" key="3">
    <source>
        <dbReference type="Proteomes" id="UP000182192"/>
    </source>
</evidence>
<feature type="signal peptide" evidence="1">
    <location>
        <begin position="1"/>
        <end position="30"/>
    </location>
</feature>
<evidence type="ECO:0000256" key="1">
    <source>
        <dbReference type="SAM" id="SignalP"/>
    </source>
</evidence>
<dbReference type="AlphaFoldDB" id="A0A1I1IT07"/>